<feature type="region of interest" description="Disordered" evidence="4">
    <location>
        <begin position="48"/>
        <end position="81"/>
    </location>
</feature>
<feature type="binding site" evidence="3">
    <location>
        <position position="178"/>
    </location>
    <ligand>
        <name>Mn(2+)</name>
        <dbReference type="ChEBI" id="CHEBI:29035"/>
        <label>1</label>
    </ligand>
</feature>
<dbReference type="InterPro" id="IPR006045">
    <property type="entry name" value="Cupin_1"/>
</dbReference>
<dbReference type="InterPro" id="IPR014710">
    <property type="entry name" value="RmlC-like_jellyroll"/>
</dbReference>
<feature type="binding site" evidence="3">
    <location>
        <position position="322"/>
    </location>
    <ligand>
        <name>Mn(2+)</name>
        <dbReference type="ChEBI" id="CHEBI:29035"/>
        <label>2</label>
    </ligand>
</feature>
<feature type="domain" description="Cupin type-1" evidence="5">
    <location>
        <begin position="269"/>
        <end position="411"/>
    </location>
</feature>
<protein>
    <submittedName>
        <fullName evidence="6">Oxalate decarboxylase</fullName>
        <ecNumber evidence="6">4.1.1.2</ecNumber>
    </submittedName>
</protein>
<evidence type="ECO:0000256" key="3">
    <source>
        <dbReference type="PIRSR" id="PIRSR617774-2"/>
    </source>
</evidence>
<dbReference type="Pfam" id="PF00190">
    <property type="entry name" value="Cupin_1"/>
    <property type="match status" value="2"/>
</dbReference>
<dbReference type="GO" id="GO:0046564">
    <property type="term" value="F:oxalate decarboxylase activity"/>
    <property type="evidence" value="ECO:0007669"/>
    <property type="project" value="UniProtKB-EC"/>
</dbReference>
<dbReference type="PANTHER" id="PTHR35848">
    <property type="entry name" value="OXALATE-BINDING PROTEIN"/>
    <property type="match status" value="1"/>
</dbReference>
<comment type="caution">
    <text evidence="6">The sequence shown here is derived from an EMBL/GenBank/DDBJ whole genome shotgun (WGS) entry which is preliminary data.</text>
</comment>
<dbReference type="NCBIfam" id="TIGR03404">
    <property type="entry name" value="bicupin_oxalic"/>
    <property type="match status" value="1"/>
</dbReference>
<feature type="binding site" evidence="3">
    <location>
        <position position="139"/>
    </location>
    <ligand>
        <name>Mn(2+)</name>
        <dbReference type="ChEBI" id="CHEBI:29035"/>
        <label>1</label>
    </ligand>
</feature>
<evidence type="ECO:0000256" key="1">
    <source>
        <dbReference type="ARBA" id="ARBA00022723"/>
    </source>
</evidence>
<dbReference type="Gene3D" id="2.60.120.10">
    <property type="entry name" value="Jelly Rolls"/>
    <property type="match status" value="2"/>
</dbReference>
<feature type="domain" description="Cupin type-1" evidence="5">
    <location>
        <begin position="90"/>
        <end position="231"/>
    </location>
</feature>
<evidence type="ECO:0000313" key="7">
    <source>
        <dbReference type="Proteomes" id="UP000584867"/>
    </source>
</evidence>
<keyword evidence="3" id="KW-0464">Manganese</keyword>
<dbReference type="InterPro" id="IPR017774">
    <property type="entry name" value="Bicupin_oxalate_deCO2ase/Oxase"/>
</dbReference>
<dbReference type="GO" id="GO:0046872">
    <property type="term" value="F:metal ion binding"/>
    <property type="evidence" value="ECO:0007669"/>
    <property type="project" value="UniProtKB-KW"/>
</dbReference>
<name>A0A7W7ZST3_9BACT</name>
<sequence length="423" mass="46836">MQNETVAMKEKEPVSRRSFLGSAAAAISAGAVISAPFAFAQSRSEIFKGEQDHSASNPGPVNKAIAGQNGSSELPPDTDKGDVNPFWYSFDLSHRRVQDGGWTRQVTEKDLPSSRDLAGVNMRLTVGGYRELHWHTANEWAFMIYGNARVTVLNPDGTIFINDVTEGDLWYFPAGFPHSIQGLGPDGCEFLLVFDEGSFSEYQTFLISDWLAHTPPEVISKNFGLPESAVRKLPDDELYIFQGEVPGSLEDDKKAVGGKAVESKIEYTFRMKAMKPTLENASGDVRVVDSSLFTPSKAISGAMVRIKPGGMRELHWHPNASEWQYWISGSGRMTVFASSGKARTMNFNPNDVGFVPAVAGHYIENTGTEDLVFLELFRSSYFAEFSLNQWIRRLPLQMAEDHLHLSEGEIEKIPSAKLDVLGR</sequence>
<feature type="binding site" evidence="3">
    <location>
        <position position="361"/>
    </location>
    <ligand>
        <name>Mn(2+)</name>
        <dbReference type="ChEBI" id="CHEBI:29035"/>
        <label>2</label>
    </ligand>
</feature>
<evidence type="ECO:0000256" key="4">
    <source>
        <dbReference type="SAM" id="MobiDB-lite"/>
    </source>
</evidence>
<reference evidence="6 7" key="1">
    <citation type="submission" date="2020-08" db="EMBL/GenBank/DDBJ databases">
        <title>Genomic Encyclopedia of Type Strains, Phase IV (KMG-V): Genome sequencing to study the core and pangenomes of soil and plant-associated prokaryotes.</title>
        <authorList>
            <person name="Whitman W."/>
        </authorList>
    </citation>
    <scope>NUCLEOTIDE SEQUENCE [LARGE SCALE GENOMIC DNA]</scope>
    <source>
        <strain evidence="6 7">X5P3</strain>
    </source>
</reference>
<dbReference type="AlphaFoldDB" id="A0A7W7ZST3"/>
<feature type="binding site" evidence="3">
    <location>
        <position position="317"/>
    </location>
    <ligand>
        <name>Mn(2+)</name>
        <dbReference type="ChEBI" id="CHEBI:29035"/>
        <label>2</label>
    </ligand>
</feature>
<feature type="binding site" evidence="3">
    <location>
        <position position="315"/>
    </location>
    <ligand>
        <name>Mn(2+)</name>
        <dbReference type="ChEBI" id="CHEBI:29035"/>
        <label>2</label>
    </ligand>
</feature>
<dbReference type="GO" id="GO:0033609">
    <property type="term" value="P:oxalate metabolic process"/>
    <property type="evidence" value="ECO:0007669"/>
    <property type="project" value="InterPro"/>
</dbReference>
<dbReference type="EMBL" id="JACHIO010000014">
    <property type="protein sequence ID" value="MBB5065112.1"/>
    <property type="molecule type" value="Genomic_DNA"/>
</dbReference>
<feature type="active site" description="Proton donor" evidence="2">
    <location>
        <position position="375"/>
    </location>
</feature>
<dbReference type="InterPro" id="IPR011051">
    <property type="entry name" value="RmlC_Cupin_sf"/>
</dbReference>
<dbReference type="CDD" id="cd20304">
    <property type="entry name" value="cupin_OxDC_N"/>
    <property type="match status" value="1"/>
</dbReference>
<dbReference type="InterPro" id="IPR006311">
    <property type="entry name" value="TAT_signal"/>
</dbReference>
<dbReference type="CDD" id="cd20305">
    <property type="entry name" value="cupin_OxDC_C"/>
    <property type="match status" value="1"/>
</dbReference>
<keyword evidence="1 3" id="KW-0479">Metal-binding</keyword>
<evidence type="ECO:0000256" key="2">
    <source>
        <dbReference type="PIRSR" id="PIRSR617774-1"/>
    </source>
</evidence>
<dbReference type="InterPro" id="IPR051610">
    <property type="entry name" value="GPI/OXD"/>
</dbReference>
<organism evidence="6 7">
    <name type="scientific">Granulicella mallensis</name>
    <dbReference type="NCBI Taxonomy" id="940614"/>
    <lineage>
        <taxon>Bacteria</taxon>
        <taxon>Pseudomonadati</taxon>
        <taxon>Acidobacteriota</taxon>
        <taxon>Terriglobia</taxon>
        <taxon>Terriglobales</taxon>
        <taxon>Acidobacteriaceae</taxon>
        <taxon>Granulicella</taxon>
    </lineage>
</organism>
<feature type="binding site" evidence="3">
    <location>
        <position position="133"/>
    </location>
    <ligand>
        <name>Mn(2+)</name>
        <dbReference type="ChEBI" id="CHEBI:29035"/>
        <label>1</label>
    </ligand>
</feature>
<feature type="binding site" evidence="3">
    <location>
        <position position="135"/>
    </location>
    <ligand>
        <name>Mn(2+)</name>
        <dbReference type="ChEBI" id="CHEBI:29035"/>
        <label>1</label>
    </ligand>
</feature>
<dbReference type="SUPFAM" id="SSF51182">
    <property type="entry name" value="RmlC-like cupins"/>
    <property type="match status" value="1"/>
</dbReference>
<accession>A0A7W7ZST3</accession>
<evidence type="ECO:0000259" key="5">
    <source>
        <dbReference type="SMART" id="SM00835"/>
    </source>
</evidence>
<dbReference type="EC" id="4.1.1.2" evidence="6"/>
<dbReference type="Proteomes" id="UP000584867">
    <property type="component" value="Unassembled WGS sequence"/>
</dbReference>
<comment type="cofactor">
    <cofactor evidence="3">
        <name>Mn(2+)</name>
        <dbReference type="ChEBI" id="CHEBI:29035"/>
    </cofactor>
    <text evidence="3">Binds 2 manganese ions per subunit.</text>
</comment>
<dbReference type="RefSeq" id="WP_184257542.1">
    <property type="nucleotide sequence ID" value="NZ_JACHIO010000014.1"/>
</dbReference>
<gene>
    <name evidence="6" type="ORF">HDF15_003475</name>
</gene>
<proteinExistence type="predicted"/>
<dbReference type="PROSITE" id="PS51318">
    <property type="entry name" value="TAT"/>
    <property type="match status" value="1"/>
</dbReference>
<keyword evidence="6" id="KW-0456">Lyase</keyword>
<evidence type="ECO:0000313" key="6">
    <source>
        <dbReference type="EMBL" id="MBB5065112.1"/>
    </source>
</evidence>
<dbReference type="PANTHER" id="PTHR35848:SF9">
    <property type="entry name" value="SLL1358 PROTEIN"/>
    <property type="match status" value="1"/>
</dbReference>
<dbReference type="SMART" id="SM00835">
    <property type="entry name" value="Cupin_1"/>
    <property type="match status" value="2"/>
</dbReference>